<feature type="repeat" description="WD" evidence="1">
    <location>
        <begin position="8"/>
        <end position="49"/>
    </location>
</feature>
<dbReference type="GO" id="GO:0016226">
    <property type="term" value="P:iron-sulfur cluster assembly"/>
    <property type="evidence" value="ECO:0007669"/>
    <property type="project" value="TreeGrafter"/>
</dbReference>
<organism evidence="2 3">
    <name type="scientific">Paramecium pentaurelia</name>
    <dbReference type="NCBI Taxonomy" id="43138"/>
    <lineage>
        <taxon>Eukaryota</taxon>
        <taxon>Sar</taxon>
        <taxon>Alveolata</taxon>
        <taxon>Ciliophora</taxon>
        <taxon>Intramacronucleata</taxon>
        <taxon>Oligohymenophorea</taxon>
        <taxon>Peniculida</taxon>
        <taxon>Parameciidae</taxon>
        <taxon>Paramecium</taxon>
    </lineage>
</organism>
<evidence type="ECO:0000313" key="3">
    <source>
        <dbReference type="Proteomes" id="UP000689195"/>
    </source>
</evidence>
<dbReference type="GO" id="GO:0097361">
    <property type="term" value="C:cytosolic [4Fe-4S] assembly targeting complex"/>
    <property type="evidence" value="ECO:0007669"/>
    <property type="project" value="TreeGrafter"/>
</dbReference>
<gene>
    <name evidence="2" type="ORF">PPENT_87.1.T0790058</name>
</gene>
<dbReference type="PROSITE" id="PS50294">
    <property type="entry name" value="WD_REPEATS_REGION"/>
    <property type="match status" value="1"/>
</dbReference>
<dbReference type="PANTHER" id="PTHR19920:SF0">
    <property type="entry name" value="CYTOSOLIC IRON-SULFUR PROTEIN ASSEMBLY PROTEIN CIAO1-RELATED"/>
    <property type="match status" value="1"/>
</dbReference>
<dbReference type="AlphaFoldDB" id="A0A8S1VXJ3"/>
<dbReference type="PROSITE" id="PS50082">
    <property type="entry name" value="WD_REPEATS_2"/>
    <property type="match status" value="2"/>
</dbReference>
<feature type="repeat" description="WD" evidence="1">
    <location>
        <begin position="54"/>
        <end position="85"/>
    </location>
</feature>
<dbReference type="Proteomes" id="UP000689195">
    <property type="component" value="Unassembled WGS sequence"/>
</dbReference>
<dbReference type="PANTHER" id="PTHR19920">
    <property type="entry name" value="WD40 PROTEIN CIAO1"/>
    <property type="match status" value="1"/>
</dbReference>
<keyword evidence="1" id="KW-0853">WD repeat</keyword>
<accession>A0A8S1VXJ3</accession>
<dbReference type="SMART" id="SM00320">
    <property type="entry name" value="WD40"/>
    <property type="match status" value="3"/>
</dbReference>
<evidence type="ECO:0000256" key="1">
    <source>
        <dbReference type="PROSITE-ProRule" id="PRU00221"/>
    </source>
</evidence>
<proteinExistence type="predicted"/>
<dbReference type="Pfam" id="PF00400">
    <property type="entry name" value="WD40"/>
    <property type="match status" value="3"/>
</dbReference>
<name>A0A8S1VXJ3_9CILI</name>
<evidence type="ECO:0000313" key="2">
    <source>
        <dbReference type="EMBL" id="CAD8182658.1"/>
    </source>
</evidence>
<dbReference type="EMBL" id="CAJJDO010000079">
    <property type="protein sequence ID" value="CAD8182658.1"/>
    <property type="molecule type" value="Genomic_DNA"/>
</dbReference>
<reference evidence="2" key="1">
    <citation type="submission" date="2021-01" db="EMBL/GenBank/DDBJ databases">
        <authorList>
            <consortium name="Genoscope - CEA"/>
            <person name="William W."/>
        </authorList>
    </citation>
    <scope>NUCLEOTIDE SEQUENCE</scope>
</reference>
<sequence>MMKLIQNLNEHQEDVTTLNFMKKSNQFISGDKYGFIMIWSSNNNNNQWNCSQKINGHQNWIECLIMNNNEDLFISSSDDKSIKFWIKQQEWICQQTINDHTDMVYQLSLNEQQNQVISCGYDKQILIIEYSEYQKKWIVLQTIKVDCHGYRICFIDDNLFTFQPFNGNLMYVYEMDNGNKQFTKTKDIIVNQGNDGNSLFPQQYIKQKQLLVVKHNYYINLIRKTQNNQFKVEQSIQFGKKLIYGQMSDNGDYLITWDRSSKEIQIRKCIEQ</sequence>
<dbReference type="InterPro" id="IPR001680">
    <property type="entry name" value="WD40_rpt"/>
</dbReference>
<protein>
    <recommendedName>
        <fullName evidence="4">WD40-repeat-containing domain</fullName>
    </recommendedName>
</protein>
<evidence type="ECO:0008006" key="4">
    <source>
        <dbReference type="Google" id="ProtNLM"/>
    </source>
</evidence>
<keyword evidence="3" id="KW-1185">Reference proteome</keyword>
<comment type="caution">
    <text evidence="2">The sequence shown here is derived from an EMBL/GenBank/DDBJ whole genome shotgun (WGS) entry which is preliminary data.</text>
</comment>